<dbReference type="Proteomes" id="UP001278500">
    <property type="component" value="Unassembled WGS sequence"/>
</dbReference>
<reference evidence="3" key="1">
    <citation type="journal article" date="2023" name="Mol. Phylogenet. Evol.">
        <title>Genome-scale phylogeny and comparative genomics of the fungal order Sordariales.</title>
        <authorList>
            <person name="Hensen N."/>
            <person name="Bonometti L."/>
            <person name="Westerberg I."/>
            <person name="Brannstrom I.O."/>
            <person name="Guillou S."/>
            <person name="Cros-Aarteil S."/>
            <person name="Calhoun S."/>
            <person name="Haridas S."/>
            <person name="Kuo A."/>
            <person name="Mondo S."/>
            <person name="Pangilinan J."/>
            <person name="Riley R."/>
            <person name="LaButti K."/>
            <person name="Andreopoulos B."/>
            <person name="Lipzen A."/>
            <person name="Chen C."/>
            <person name="Yan M."/>
            <person name="Daum C."/>
            <person name="Ng V."/>
            <person name="Clum A."/>
            <person name="Steindorff A."/>
            <person name="Ohm R.A."/>
            <person name="Martin F."/>
            <person name="Silar P."/>
            <person name="Natvig D.O."/>
            <person name="Lalanne C."/>
            <person name="Gautier V."/>
            <person name="Ament-Velasquez S.L."/>
            <person name="Kruys A."/>
            <person name="Hutchinson M.I."/>
            <person name="Powell A.J."/>
            <person name="Barry K."/>
            <person name="Miller A.N."/>
            <person name="Grigoriev I.V."/>
            <person name="Debuchy R."/>
            <person name="Gladieux P."/>
            <person name="Hiltunen Thoren M."/>
            <person name="Johannesson H."/>
        </authorList>
    </citation>
    <scope>NUCLEOTIDE SEQUENCE</scope>
    <source>
        <strain evidence="3">CBS 560.94</strain>
    </source>
</reference>
<feature type="compositionally biased region" description="Low complexity" evidence="2">
    <location>
        <begin position="75"/>
        <end position="98"/>
    </location>
</feature>
<protein>
    <submittedName>
        <fullName evidence="3">Uncharacterized protein</fullName>
    </submittedName>
</protein>
<evidence type="ECO:0000313" key="4">
    <source>
        <dbReference type="Proteomes" id="UP001278500"/>
    </source>
</evidence>
<evidence type="ECO:0000313" key="3">
    <source>
        <dbReference type="EMBL" id="KAK3347494.1"/>
    </source>
</evidence>
<comment type="caution">
    <text evidence="3">The sequence shown here is derived from an EMBL/GenBank/DDBJ whole genome shotgun (WGS) entry which is preliminary data.</text>
</comment>
<proteinExistence type="predicted"/>
<dbReference type="EMBL" id="JAUEPP010000003">
    <property type="protein sequence ID" value="KAK3347494.1"/>
    <property type="molecule type" value="Genomic_DNA"/>
</dbReference>
<reference evidence="3" key="2">
    <citation type="submission" date="2023-06" db="EMBL/GenBank/DDBJ databases">
        <authorList>
            <consortium name="Lawrence Berkeley National Laboratory"/>
            <person name="Haridas S."/>
            <person name="Hensen N."/>
            <person name="Bonometti L."/>
            <person name="Westerberg I."/>
            <person name="Brannstrom I.O."/>
            <person name="Guillou S."/>
            <person name="Cros-Aarteil S."/>
            <person name="Calhoun S."/>
            <person name="Kuo A."/>
            <person name="Mondo S."/>
            <person name="Pangilinan J."/>
            <person name="Riley R."/>
            <person name="Labutti K."/>
            <person name="Andreopoulos B."/>
            <person name="Lipzen A."/>
            <person name="Chen C."/>
            <person name="Yanf M."/>
            <person name="Daum C."/>
            <person name="Ng V."/>
            <person name="Clum A."/>
            <person name="Steindorff A."/>
            <person name="Ohm R."/>
            <person name="Martin F."/>
            <person name="Silar P."/>
            <person name="Natvig D."/>
            <person name="Lalanne C."/>
            <person name="Gautier V."/>
            <person name="Ament-Velasquez S.L."/>
            <person name="Kruys A."/>
            <person name="Hutchinson M.I."/>
            <person name="Powell A.J."/>
            <person name="Barry K."/>
            <person name="Miller A.N."/>
            <person name="Grigoriev I.V."/>
            <person name="Debuchy R."/>
            <person name="Gladieux P."/>
            <person name="Thoren M.H."/>
            <person name="Johannesson H."/>
        </authorList>
    </citation>
    <scope>NUCLEOTIDE SEQUENCE</scope>
    <source>
        <strain evidence="3">CBS 560.94</strain>
    </source>
</reference>
<gene>
    <name evidence="3" type="ORF">B0H65DRAFT_556938</name>
</gene>
<feature type="region of interest" description="Disordered" evidence="2">
    <location>
        <begin position="75"/>
        <end position="108"/>
    </location>
</feature>
<keyword evidence="1" id="KW-0175">Coiled coil</keyword>
<dbReference type="RefSeq" id="XP_062682576.1">
    <property type="nucleotide sequence ID" value="XM_062830069.1"/>
</dbReference>
<evidence type="ECO:0000256" key="1">
    <source>
        <dbReference type="SAM" id="Coils"/>
    </source>
</evidence>
<dbReference type="AlphaFoldDB" id="A0AAE0JHB0"/>
<keyword evidence="4" id="KW-1185">Reference proteome</keyword>
<accession>A0AAE0JHB0</accession>
<evidence type="ECO:0000256" key="2">
    <source>
        <dbReference type="SAM" id="MobiDB-lite"/>
    </source>
</evidence>
<dbReference type="GeneID" id="87867223"/>
<name>A0AAE0JHB0_9PEZI</name>
<feature type="coiled-coil region" evidence="1">
    <location>
        <begin position="149"/>
        <end position="180"/>
    </location>
</feature>
<organism evidence="3 4">
    <name type="scientific">Neurospora tetraspora</name>
    <dbReference type="NCBI Taxonomy" id="94610"/>
    <lineage>
        <taxon>Eukaryota</taxon>
        <taxon>Fungi</taxon>
        <taxon>Dikarya</taxon>
        <taxon>Ascomycota</taxon>
        <taxon>Pezizomycotina</taxon>
        <taxon>Sordariomycetes</taxon>
        <taxon>Sordariomycetidae</taxon>
        <taxon>Sordariales</taxon>
        <taxon>Sordariaceae</taxon>
        <taxon>Neurospora</taxon>
    </lineage>
</organism>
<sequence length="200" mass="22442">MQILPHTFHPFWHKHHPTFGPYTFCPSTPCTCSYRTIISTAIPAPVVVLVSPCQHPAMQPSPSSTCNGIDEATQTSIVSEESDTSTTTSSILSDPTLPQHAHDDTPTETAERFSKCVFPVLQSKLNSKIQRSRLVNRTIRNNLAKFEDCDKYLNTLKTMEKELEAEKEKTSELAALLRQAAKKLTASVGDWEKMMREHLE</sequence>